<dbReference type="InterPro" id="IPR036890">
    <property type="entry name" value="HATPase_C_sf"/>
</dbReference>
<keyword evidence="8 11" id="KW-1133">Transmembrane helix</keyword>
<evidence type="ECO:0000256" key="9">
    <source>
        <dbReference type="ARBA" id="ARBA00023012"/>
    </source>
</evidence>
<dbReference type="GO" id="GO:0005886">
    <property type="term" value="C:plasma membrane"/>
    <property type="evidence" value="ECO:0007669"/>
    <property type="project" value="TreeGrafter"/>
</dbReference>
<dbReference type="Proteomes" id="UP000198307">
    <property type="component" value="Unassembled WGS sequence"/>
</dbReference>
<sequence length="462" mass="50858">MRPLQPRPAGFSLRRRLVWQFVALFLLLVVALFFAVRFAAERASRASQDAILGAAVISVGDGIRAVDEGLALDLPYATFSMLGAMGDERIFYSLMIGDRLVTGYPALPQPPHAPDDLSPVFYSGDYQDSRLRLAAITRRVRLDNRMQEIAVTLGQTRDGQATIARDTARSAAWIGLGFLALAVPLALWTTRAVIRPVDRLAEAVARRGPHDLRPVRHPTPRELVPLVGSLNDFIARLRGALKLTETFIFEAAHRIRTPLSLVRTEAEMALAETSDEVTRARLRRMVRAIGESSRSANQILDHAMVLYRSEQFLTTQVDFAMLTRSVLRSVQPIAEMRDIEILNEGLDESCPVQADERMIEVALRNLLDNALKYSRSEGQVRIRLDKAEGMARLTITDEGRGLSASDSNLTARFQRGSNVSDIVGSGLGLTIVAGVAAAHRGKFTLEPGKEKGACAILFLPLL</sequence>
<evidence type="ECO:0000256" key="4">
    <source>
        <dbReference type="ARBA" id="ARBA00022553"/>
    </source>
</evidence>
<keyword evidence="15" id="KW-1185">Reference proteome</keyword>
<dbReference type="PROSITE" id="PS50885">
    <property type="entry name" value="HAMP"/>
    <property type="match status" value="1"/>
</dbReference>
<name>A0A239PZP8_9RHOB</name>
<feature type="domain" description="Histidine kinase" evidence="12">
    <location>
        <begin position="250"/>
        <end position="462"/>
    </location>
</feature>
<dbReference type="CDD" id="cd00075">
    <property type="entry name" value="HATPase"/>
    <property type="match status" value="1"/>
</dbReference>
<reference evidence="14 15" key="1">
    <citation type="submission" date="2017-07" db="EMBL/GenBank/DDBJ databases">
        <authorList>
            <person name="Sun Z.S."/>
            <person name="Albrecht U."/>
            <person name="Echele G."/>
            <person name="Lee C.C."/>
        </authorList>
    </citation>
    <scope>NUCLEOTIDE SEQUENCE [LARGE SCALE GENOMIC DNA]</scope>
    <source>
        <strain evidence="14 15">DSM 14827</strain>
    </source>
</reference>
<evidence type="ECO:0000256" key="11">
    <source>
        <dbReference type="SAM" id="Phobius"/>
    </source>
</evidence>
<keyword evidence="9" id="KW-0902">Two-component regulatory system</keyword>
<dbReference type="RefSeq" id="WP_089345174.1">
    <property type="nucleotide sequence ID" value="NZ_CP067130.1"/>
</dbReference>
<evidence type="ECO:0000256" key="1">
    <source>
        <dbReference type="ARBA" id="ARBA00000085"/>
    </source>
</evidence>
<feature type="transmembrane region" description="Helical" evidence="11">
    <location>
        <begin position="170"/>
        <end position="189"/>
    </location>
</feature>
<dbReference type="PROSITE" id="PS50109">
    <property type="entry name" value="HIS_KIN"/>
    <property type="match status" value="1"/>
</dbReference>
<dbReference type="Pfam" id="PF08521">
    <property type="entry name" value="2CSK_N"/>
    <property type="match status" value="1"/>
</dbReference>
<keyword evidence="4" id="KW-0597">Phosphoprotein</keyword>
<dbReference type="InterPro" id="IPR003594">
    <property type="entry name" value="HATPase_dom"/>
</dbReference>
<evidence type="ECO:0000256" key="8">
    <source>
        <dbReference type="ARBA" id="ARBA00022989"/>
    </source>
</evidence>
<dbReference type="SUPFAM" id="SSF47384">
    <property type="entry name" value="Homodimeric domain of signal transducing histidine kinase"/>
    <property type="match status" value="1"/>
</dbReference>
<evidence type="ECO:0000256" key="6">
    <source>
        <dbReference type="ARBA" id="ARBA00022692"/>
    </source>
</evidence>
<evidence type="ECO:0000256" key="7">
    <source>
        <dbReference type="ARBA" id="ARBA00022777"/>
    </source>
</evidence>
<dbReference type="Gene3D" id="3.30.565.10">
    <property type="entry name" value="Histidine kinase-like ATPase, C-terminal domain"/>
    <property type="match status" value="1"/>
</dbReference>
<dbReference type="EC" id="2.7.13.3" evidence="3"/>
<dbReference type="InterPro" id="IPR013727">
    <property type="entry name" value="2CSK_N"/>
</dbReference>
<dbReference type="SMART" id="SM00387">
    <property type="entry name" value="HATPase_c"/>
    <property type="match status" value="1"/>
</dbReference>
<dbReference type="InterPro" id="IPR050428">
    <property type="entry name" value="TCS_sensor_his_kinase"/>
</dbReference>
<dbReference type="InterPro" id="IPR003660">
    <property type="entry name" value="HAMP_dom"/>
</dbReference>
<dbReference type="GO" id="GO:0000155">
    <property type="term" value="F:phosphorelay sensor kinase activity"/>
    <property type="evidence" value="ECO:0007669"/>
    <property type="project" value="InterPro"/>
</dbReference>
<comment type="catalytic activity">
    <reaction evidence="1">
        <text>ATP + protein L-histidine = ADP + protein N-phospho-L-histidine.</text>
        <dbReference type="EC" id="2.7.13.3"/>
    </reaction>
</comment>
<dbReference type="PRINTS" id="PR00344">
    <property type="entry name" value="BCTRLSENSOR"/>
</dbReference>
<evidence type="ECO:0000256" key="3">
    <source>
        <dbReference type="ARBA" id="ARBA00012438"/>
    </source>
</evidence>
<dbReference type="OrthoDB" id="913606at2"/>
<comment type="subcellular location">
    <subcellularLocation>
        <location evidence="2">Membrane</location>
    </subcellularLocation>
</comment>
<evidence type="ECO:0000256" key="2">
    <source>
        <dbReference type="ARBA" id="ARBA00004370"/>
    </source>
</evidence>
<dbReference type="PANTHER" id="PTHR45436:SF1">
    <property type="entry name" value="SENSOR PROTEIN QSEC"/>
    <property type="match status" value="1"/>
</dbReference>
<evidence type="ECO:0000259" key="13">
    <source>
        <dbReference type="PROSITE" id="PS50885"/>
    </source>
</evidence>
<dbReference type="InterPro" id="IPR003661">
    <property type="entry name" value="HisK_dim/P_dom"/>
</dbReference>
<dbReference type="AlphaFoldDB" id="A0A239PZP8"/>
<dbReference type="InterPro" id="IPR004358">
    <property type="entry name" value="Sig_transdc_His_kin-like_C"/>
</dbReference>
<dbReference type="EMBL" id="FZQB01000012">
    <property type="protein sequence ID" value="SNT75650.1"/>
    <property type="molecule type" value="Genomic_DNA"/>
</dbReference>
<keyword evidence="10 11" id="KW-0472">Membrane</keyword>
<dbReference type="Pfam" id="PF02518">
    <property type="entry name" value="HATPase_c"/>
    <property type="match status" value="1"/>
</dbReference>
<dbReference type="Gene3D" id="1.10.287.130">
    <property type="match status" value="1"/>
</dbReference>
<keyword evidence="6 11" id="KW-0812">Transmembrane</keyword>
<evidence type="ECO:0000256" key="5">
    <source>
        <dbReference type="ARBA" id="ARBA00022679"/>
    </source>
</evidence>
<evidence type="ECO:0000313" key="15">
    <source>
        <dbReference type="Proteomes" id="UP000198307"/>
    </source>
</evidence>
<keyword evidence="5" id="KW-0808">Transferase</keyword>
<evidence type="ECO:0000256" key="10">
    <source>
        <dbReference type="ARBA" id="ARBA00023136"/>
    </source>
</evidence>
<proteinExistence type="predicted"/>
<organism evidence="14 15">
    <name type="scientific">Paracoccus seriniphilus</name>
    <dbReference type="NCBI Taxonomy" id="184748"/>
    <lineage>
        <taxon>Bacteria</taxon>
        <taxon>Pseudomonadati</taxon>
        <taxon>Pseudomonadota</taxon>
        <taxon>Alphaproteobacteria</taxon>
        <taxon>Rhodobacterales</taxon>
        <taxon>Paracoccaceae</taxon>
        <taxon>Paracoccus</taxon>
    </lineage>
</organism>
<keyword evidence="7 14" id="KW-0418">Kinase</keyword>
<dbReference type="SUPFAM" id="SSF55874">
    <property type="entry name" value="ATPase domain of HSP90 chaperone/DNA topoisomerase II/histidine kinase"/>
    <property type="match status" value="1"/>
</dbReference>
<gene>
    <name evidence="14" type="ORF">SAMN05444959_11271</name>
</gene>
<feature type="domain" description="HAMP" evidence="13">
    <location>
        <begin position="191"/>
        <end position="242"/>
    </location>
</feature>
<evidence type="ECO:0000313" key="14">
    <source>
        <dbReference type="EMBL" id="SNT75650.1"/>
    </source>
</evidence>
<protein>
    <recommendedName>
        <fullName evidence="3">histidine kinase</fullName>
        <ecNumber evidence="3">2.7.13.3</ecNumber>
    </recommendedName>
</protein>
<evidence type="ECO:0000259" key="12">
    <source>
        <dbReference type="PROSITE" id="PS50109"/>
    </source>
</evidence>
<dbReference type="CDD" id="cd00082">
    <property type="entry name" value="HisKA"/>
    <property type="match status" value="1"/>
</dbReference>
<dbReference type="PANTHER" id="PTHR45436">
    <property type="entry name" value="SENSOR HISTIDINE KINASE YKOH"/>
    <property type="match status" value="1"/>
</dbReference>
<dbReference type="InterPro" id="IPR005467">
    <property type="entry name" value="His_kinase_dom"/>
</dbReference>
<accession>A0A239PZP8</accession>
<dbReference type="InterPro" id="IPR036097">
    <property type="entry name" value="HisK_dim/P_sf"/>
</dbReference>